<dbReference type="InterPro" id="IPR037523">
    <property type="entry name" value="VOC_core"/>
</dbReference>
<dbReference type="SUPFAM" id="SSF54593">
    <property type="entry name" value="Glyoxalase/Bleomycin resistance protein/Dihydroxybiphenyl dioxygenase"/>
    <property type="match status" value="1"/>
</dbReference>
<name>A0A1G9XEH1_9PSEU</name>
<dbReference type="Proteomes" id="UP000199682">
    <property type="component" value="Unassembled WGS sequence"/>
</dbReference>
<protein>
    <recommendedName>
        <fullName evidence="1">VOC domain-containing protein</fullName>
    </recommendedName>
</protein>
<dbReference type="PANTHER" id="PTHR33993">
    <property type="entry name" value="GLYOXALASE-RELATED"/>
    <property type="match status" value="1"/>
</dbReference>
<dbReference type="PROSITE" id="PS51819">
    <property type="entry name" value="VOC"/>
    <property type="match status" value="1"/>
</dbReference>
<dbReference type="Gene3D" id="3.10.180.10">
    <property type="entry name" value="2,3-Dihydroxybiphenyl 1,2-Dioxygenase, domain 1"/>
    <property type="match status" value="1"/>
</dbReference>
<dbReference type="InterPro" id="IPR053863">
    <property type="entry name" value="Glyoxy/Ble-like_N"/>
</dbReference>
<reference evidence="3" key="1">
    <citation type="submission" date="2016-10" db="EMBL/GenBank/DDBJ databases">
        <authorList>
            <person name="Varghese N."/>
            <person name="Submissions S."/>
        </authorList>
    </citation>
    <scope>NUCLEOTIDE SEQUENCE [LARGE SCALE GENOMIC DNA]</scope>
    <source>
        <strain evidence="3">DSM 44796</strain>
    </source>
</reference>
<dbReference type="InterPro" id="IPR052164">
    <property type="entry name" value="Anthracycline_SecMetBiosynth"/>
</dbReference>
<evidence type="ECO:0000313" key="2">
    <source>
        <dbReference type="EMBL" id="SDM95128.1"/>
    </source>
</evidence>
<gene>
    <name evidence="2" type="ORF">SAMN04488074_13016</name>
</gene>
<sequence length="111" mass="12076">MSGQVNWFELPAEDTARARAFYAGVFGWETSPMGEDYHVVTNGAAGAIAVRDAQLTQPRIYFHTTDIDASVRKVAELGGKSDDVQTVPDVGRIAHCADDQGTLFSLYEPKV</sequence>
<dbReference type="InterPro" id="IPR029068">
    <property type="entry name" value="Glyas_Bleomycin-R_OHBP_Dase"/>
</dbReference>
<feature type="domain" description="VOC" evidence="1">
    <location>
        <begin position="4"/>
        <end position="109"/>
    </location>
</feature>
<dbReference type="Pfam" id="PF22677">
    <property type="entry name" value="Ble-like_N"/>
    <property type="match status" value="1"/>
</dbReference>
<accession>A0A1G9XEH1</accession>
<dbReference type="CDD" id="cd07247">
    <property type="entry name" value="SgaA_N_like"/>
    <property type="match status" value="1"/>
</dbReference>
<organism evidence="2 3">
    <name type="scientific">Lentzea albidocapillata subsp. violacea</name>
    <dbReference type="NCBI Taxonomy" id="128104"/>
    <lineage>
        <taxon>Bacteria</taxon>
        <taxon>Bacillati</taxon>
        <taxon>Actinomycetota</taxon>
        <taxon>Actinomycetes</taxon>
        <taxon>Pseudonocardiales</taxon>
        <taxon>Pseudonocardiaceae</taxon>
        <taxon>Lentzea</taxon>
    </lineage>
</organism>
<dbReference type="EMBL" id="FNET01000030">
    <property type="protein sequence ID" value="SDM95128.1"/>
    <property type="molecule type" value="Genomic_DNA"/>
</dbReference>
<dbReference type="PANTHER" id="PTHR33993:SF14">
    <property type="entry name" value="GB|AAF24581.1"/>
    <property type="match status" value="1"/>
</dbReference>
<evidence type="ECO:0000313" key="3">
    <source>
        <dbReference type="Proteomes" id="UP000199682"/>
    </source>
</evidence>
<proteinExistence type="predicted"/>
<evidence type="ECO:0000259" key="1">
    <source>
        <dbReference type="PROSITE" id="PS51819"/>
    </source>
</evidence>
<dbReference type="RefSeq" id="WP_090014443.1">
    <property type="nucleotide sequence ID" value="NZ_FNET01000030.1"/>
</dbReference>
<dbReference type="AlphaFoldDB" id="A0A1G9XEH1"/>